<keyword evidence="1" id="KW-1133">Transmembrane helix</keyword>
<dbReference type="Proteomes" id="UP001500218">
    <property type="component" value="Unassembled WGS sequence"/>
</dbReference>
<gene>
    <name evidence="2" type="ORF">GCM10009682_19110</name>
</gene>
<keyword evidence="1" id="KW-0472">Membrane</keyword>
<keyword evidence="1" id="KW-0812">Transmembrane</keyword>
<evidence type="ECO:0000256" key="1">
    <source>
        <dbReference type="SAM" id="Phobius"/>
    </source>
</evidence>
<protein>
    <recommendedName>
        <fullName evidence="4">DUF3040 domain-containing protein</fullName>
    </recommendedName>
</protein>
<name>A0ABP4Y066_9ACTN</name>
<sequence length="80" mass="9108">MSPRPHPPRATGPADPMVELQVWGARIERQIRREHRRAQLAEVFRRHTGELRETDWLLLGVAMVTAVTTSVLLSRFTPGP</sequence>
<evidence type="ECO:0000313" key="3">
    <source>
        <dbReference type="Proteomes" id="UP001500218"/>
    </source>
</evidence>
<reference evidence="3" key="1">
    <citation type="journal article" date="2019" name="Int. J. Syst. Evol. Microbiol.">
        <title>The Global Catalogue of Microorganisms (GCM) 10K type strain sequencing project: providing services to taxonomists for standard genome sequencing and annotation.</title>
        <authorList>
            <consortium name="The Broad Institute Genomics Platform"/>
            <consortium name="The Broad Institute Genome Sequencing Center for Infectious Disease"/>
            <person name="Wu L."/>
            <person name="Ma J."/>
        </authorList>
    </citation>
    <scope>NUCLEOTIDE SEQUENCE [LARGE SCALE GENOMIC DNA]</scope>
    <source>
        <strain evidence="3">JCM 13250</strain>
    </source>
</reference>
<keyword evidence="3" id="KW-1185">Reference proteome</keyword>
<evidence type="ECO:0008006" key="4">
    <source>
        <dbReference type="Google" id="ProtNLM"/>
    </source>
</evidence>
<comment type="caution">
    <text evidence="2">The sequence shown here is derived from an EMBL/GenBank/DDBJ whole genome shotgun (WGS) entry which is preliminary data.</text>
</comment>
<dbReference type="EMBL" id="BAAALT010000049">
    <property type="protein sequence ID" value="GAA1797632.1"/>
    <property type="molecule type" value="Genomic_DNA"/>
</dbReference>
<feature type="transmembrane region" description="Helical" evidence="1">
    <location>
        <begin position="56"/>
        <end position="76"/>
    </location>
</feature>
<accession>A0ABP4Y066</accession>
<proteinExistence type="predicted"/>
<organism evidence="2 3">
    <name type="scientific">Luedemannella flava</name>
    <dbReference type="NCBI Taxonomy" id="349316"/>
    <lineage>
        <taxon>Bacteria</taxon>
        <taxon>Bacillati</taxon>
        <taxon>Actinomycetota</taxon>
        <taxon>Actinomycetes</taxon>
        <taxon>Micromonosporales</taxon>
        <taxon>Micromonosporaceae</taxon>
        <taxon>Luedemannella</taxon>
    </lineage>
</organism>
<evidence type="ECO:0000313" key="2">
    <source>
        <dbReference type="EMBL" id="GAA1797632.1"/>
    </source>
</evidence>
<dbReference type="RefSeq" id="WP_344128516.1">
    <property type="nucleotide sequence ID" value="NZ_BAAALT010000049.1"/>
</dbReference>